<dbReference type="InterPro" id="IPR050900">
    <property type="entry name" value="Transposase_IS3/IS150/IS904"/>
</dbReference>
<dbReference type="PANTHER" id="PTHR46889">
    <property type="entry name" value="TRANSPOSASE INSF FOR INSERTION SEQUENCE IS3B-RELATED"/>
    <property type="match status" value="1"/>
</dbReference>
<gene>
    <name evidence="5" type="ORF">Achr_5560</name>
</gene>
<protein>
    <submittedName>
        <fullName evidence="5">Transposase InsF for insertion sequence IS3A/B/C/D/E/fA</fullName>
    </submittedName>
</protein>
<feature type="domain" description="Integrase catalytic" evidence="4">
    <location>
        <begin position="72"/>
        <end position="234"/>
    </location>
</feature>
<dbReference type="PANTHER" id="PTHR46889:SF6">
    <property type="entry name" value="TRANSPOSASE INSF FOR INSERTION SEQUENCE IS3B"/>
    <property type="match status" value="1"/>
</dbReference>
<dbReference type="NCBIfam" id="NF033516">
    <property type="entry name" value="transpos_IS3"/>
    <property type="match status" value="1"/>
</dbReference>
<dbReference type="Pfam" id="PF00665">
    <property type="entry name" value="rve"/>
    <property type="match status" value="1"/>
</dbReference>
<dbReference type="InterPro" id="IPR012337">
    <property type="entry name" value="RNaseH-like_sf"/>
</dbReference>
<keyword evidence="1" id="KW-0238">DNA-binding</keyword>
<accession>A0A0C4WJK8</accession>
<dbReference type="InterPro" id="IPR036397">
    <property type="entry name" value="RNaseH_sf"/>
</dbReference>
<dbReference type="STRING" id="1328314.Achr_5560"/>
<comment type="similarity">
    <text evidence="3">Belongs to the transposase IS3/IS150/IS904 family.</text>
</comment>
<evidence type="ECO:0000256" key="1">
    <source>
        <dbReference type="ARBA" id="ARBA00023125"/>
    </source>
</evidence>
<evidence type="ECO:0000259" key="4">
    <source>
        <dbReference type="PROSITE" id="PS50994"/>
    </source>
</evidence>
<dbReference type="KEGG" id="acx:Achr_5560"/>
<dbReference type="GO" id="GO:0003677">
    <property type="term" value="F:DNA binding"/>
    <property type="evidence" value="ECO:0007669"/>
    <property type="project" value="UniProtKB-KW"/>
</dbReference>
<evidence type="ECO:0000313" key="5">
    <source>
        <dbReference type="EMBL" id="AJE20061.1"/>
    </source>
</evidence>
<organism evidence="5 6">
    <name type="scientific">Azotobacter chroococcum NCIMB 8003</name>
    <dbReference type="NCBI Taxonomy" id="1328314"/>
    <lineage>
        <taxon>Bacteria</taxon>
        <taxon>Pseudomonadati</taxon>
        <taxon>Pseudomonadota</taxon>
        <taxon>Gammaproteobacteria</taxon>
        <taxon>Pseudomonadales</taxon>
        <taxon>Pseudomonadaceae</taxon>
        <taxon>Azotobacter</taxon>
    </lineage>
</organism>
<dbReference type="SUPFAM" id="SSF53098">
    <property type="entry name" value="Ribonuclease H-like"/>
    <property type="match status" value="1"/>
</dbReference>
<proteinExistence type="inferred from homology"/>
<evidence type="ECO:0000313" key="6">
    <source>
        <dbReference type="Proteomes" id="UP000068210"/>
    </source>
</evidence>
<dbReference type="Pfam" id="PF13333">
    <property type="entry name" value="rve_2"/>
    <property type="match status" value="1"/>
</dbReference>
<reference evidence="5 6" key="1">
    <citation type="journal article" date="2015" name="PLoS ONE">
        <title>Azotobacter Genomes: The Genome of Azotobacter chroococcum NCIMB 8003 (ATCC 4412).</title>
        <authorList>
            <person name="Robson R.L."/>
            <person name="Jones R."/>
            <person name="Robson R.M."/>
            <person name="Schwartz A."/>
            <person name="Richardson T.H."/>
        </authorList>
    </citation>
    <scope>NUCLEOTIDE SEQUENCE [LARGE SCALE GENOMIC DNA]</scope>
    <source>
        <strain evidence="5 6">NCIMB 8003</strain>
    </source>
</reference>
<dbReference type="GO" id="GO:0015074">
    <property type="term" value="P:DNA integration"/>
    <property type="evidence" value="ECO:0007669"/>
    <property type="project" value="InterPro"/>
</dbReference>
<dbReference type="Proteomes" id="UP000068210">
    <property type="component" value="Chromosome"/>
</dbReference>
<evidence type="ECO:0000256" key="2">
    <source>
        <dbReference type="ARBA" id="ARBA00037276"/>
    </source>
</evidence>
<evidence type="ECO:0000256" key="3">
    <source>
        <dbReference type="ARBA" id="ARBA00043964"/>
    </source>
</evidence>
<dbReference type="HOGENOM" id="CLU_027402_4_2_6"/>
<dbReference type="InterPro" id="IPR048020">
    <property type="entry name" value="Transpos_IS3"/>
</dbReference>
<name>A0A0C4WJK8_9GAMM</name>
<dbReference type="EMBL" id="CP010415">
    <property type="protein sequence ID" value="AJE20061.1"/>
    <property type="molecule type" value="Genomic_DNA"/>
</dbReference>
<keyword evidence="6" id="KW-1185">Reference proteome</keyword>
<sequence length="236" mass="26942">MAEAYLARKGRSGAPRLCLDLREAGLPCNRKTVAASMRRQGLRARAARRFKATTNSRHSLPVADNLLRQDFTAAVPNQKWVGDITYLYTEEGWLCLAVIIDLYSRRVIGWAMSERMTAELACDALRMALWRRKQPQGVIVHTDRGSQYCSAAYQELMRAHQLRCSMSAKGNCHDNACAESFFHSLKVECIHGERFGARARMRATVFEYIEVDYNRQRRHSTLGYISPESFELRMSA</sequence>
<dbReference type="Pfam" id="PF13276">
    <property type="entry name" value="HTH_21"/>
    <property type="match status" value="1"/>
</dbReference>
<dbReference type="Gene3D" id="3.30.420.10">
    <property type="entry name" value="Ribonuclease H-like superfamily/Ribonuclease H"/>
    <property type="match status" value="1"/>
</dbReference>
<dbReference type="PROSITE" id="PS50994">
    <property type="entry name" value="INTEGRASE"/>
    <property type="match status" value="1"/>
</dbReference>
<dbReference type="AlphaFoldDB" id="A0A0C4WJK8"/>
<comment type="function">
    <text evidence="2">Involved in the transposition of the insertion sequence IS3.</text>
</comment>
<dbReference type="InterPro" id="IPR025948">
    <property type="entry name" value="HTH-like_dom"/>
</dbReference>
<dbReference type="InterPro" id="IPR001584">
    <property type="entry name" value="Integrase_cat-core"/>
</dbReference>